<proteinExistence type="predicted"/>
<dbReference type="AlphaFoldDB" id="A0A8S3XNS0"/>
<keyword evidence="2" id="KW-1185">Reference proteome</keyword>
<evidence type="ECO:0000313" key="1">
    <source>
        <dbReference type="EMBL" id="CAG5033651.1"/>
    </source>
</evidence>
<gene>
    <name evidence="1" type="ORF">PAPOLLO_LOCUS20164</name>
</gene>
<comment type="caution">
    <text evidence="1">The sequence shown here is derived from an EMBL/GenBank/DDBJ whole genome shotgun (WGS) entry which is preliminary data.</text>
</comment>
<name>A0A8S3XNS0_PARAO</name>
<protein>
    <submittedName>
        <fullName evidence="1">(apollo) hypothetical protein</fullName>
    </submittedName>
</protein>
<dbReference type="OrthoDB" id="416437at2759"/>
<reference evidence="1" key="1">
    <citation type="submission" date="2021-04" db="EMBL/GenBank/DDBJ databases">
        <authorList>
            <person name="Tunstrom K."/>
        </authorList>
    </citation>
    <scope>NUCLEOTIDE SEQUENCE</scope>
</reference>
<organism evidence="1 2">
    <name type="scientific">Parnassius apollo</name>
    <name type="common">Apollo butterfly</name>
    <name type="synonym">Papilio apollo</name>
    <dbReference type="NCBI Taxonomy" id="110799"/>
    <lineage>
        <taxon>Eukaryota</taxon>
        <taxon>Metazoa</taxon>
        <taxon>Ecdysozoa</taxon>
        <taxon>Arthropoda</taxon>
        <taxon>Hexapoda</taxon>
        <taxon>Insecta</taxon>
        <taxon>Pterygota</taxon>
        <taxon>Neoptera</taxon>
        <taxon>Endopterygota</taxon>
        <taxon>Lepidoptera</taxon>
        <taxon>Glossata</taxon>
        <taxon>Ditrysia</taxon>
        <taxon>Papilionoidea</taxon>
        <taxon>Papilionidae</taxon>
        <taxon>Parnassiinae</taxon>
        <taxon>Parnassini</taxon>
        <taxon>Parnassius</taxon>
        <taxon>Parnassius</taxon>
    </lineage>
</organism>
<sequence>MFQDINSTKPLRSRLFNIGLRVLSNRECGSLEASDTLLGIPLYGTDPTTTIRWLDVNIFRNRRVKSKSDMMMLEPESTDIYYESWIDDHYPKRPKELENTHLYSFAQNYDIVKTRPVSSKVKYYEINDGKKFLKRRANPYLINHYFYDGEQVPEKYFFSLLLLFKPWRSLDELKMGCDTYTEAFNFAKEDLKEGIDYGNSMIES</sequence>
<evidence type="ECO:0000313" key="2">
    <source>
        <dbReference type="Proteomes" id="UP000691718"/>
    </source>
</evidence>
<dbReference type="Proteomes" id="UP000691718">
    <property type="component" value="Unassembled WGS sequence"/>
</dbReference>
<accession>A0A8S3XNS0</accession>
<dbReference type="EMBL" id="CAJQZP010001258">
    <property type="protein sequence ID" value="CAG5033651.1"/>
    <property type="molecule type" value="Genomic_DNA"/>
</dbReference>